<organism evidence="5 6">
    <name type="scientific">Ancylostoma ceylanicum</name>
    <dbReference type="NCBI Taxonomy" id="53326"/>
    <lineage>
        <taxon>Eukaryota</taxon>
        <taxon>Metazoa</taxon>
        <taxon>Ecdysozoa</taxon>
        <taxon>Nematoda</taxon>
        <taxon>Chromadorea</taxon>
        <taxon>Rhabditida</taxon>
        <taxon>Rhabditina</taxon>
        <taxon>Rhabditomorpha</taxon>
        <taxon>Strongyloidea</taxon>
        <taxon>Ancylostomatidae</taxon>
        <taxon>Ancylostomatinae</taxon>
        <taxon>Ancylostoma</taxon>
    </lineage>
</organism>
<dbReference type="Pfam" id="PF00031">
    <property type="entry name" value="Cystatin"/>
    <property type="match status" value="1"/>
</dbReference>
<gene>
    <name evidence="5" type="primary">Acey_s0445.g1582</name>
    <name evidence="5" type="ORF">Y032_0445g1582</name>
</gene>
<dbReference type="EMBL" id="JARK01000045">
    <property type="protein sequence ID" value="EYC44921.1"/>
    <property type="molecule type" value="Genomic_DNA"/>
</dbReference>
<accession>A0A016WZ95</accession>
<evidence type="ECO:0000256" key="2">
    <source>
        <dbReference type="ARBA" id="ARBA00022690"/>
    </source>
</evidence>
<sequence>MVDVIVHVEYSTLRRTRRRRPPPVAKVGCPPSSELAIRLRWRLIIADVSDPRSPKLAIRLHWRLSSPMLAIRSRQLLRPPRRAAHNRSALVSQSPATATQSAILHVDYSASWWQTSHLCLHPFNTPYVLGVIDVLLEIWSSVVNFSSACLLLNDNCSWNLSDDHSFWPRPPLLSQRKVRIFGIMPNPSLVVAVLAFAVAVHGQVMTGGVMTQDPSKPSFMEKAWKAAVTLNQQSNLKYLMVPIKVLKADSQVVGGMKYNFEILFGQSECNKGDVELSELATSNCQLIPNGSRAVYKVELYERLWENFEQYTVSKIKDVAAGEKI</sequence>
<evidence type="ECO:0000313" key="5">
    <source>
        <dbReference type="EMBL" id="EYC44921.1"/>
    </source>
</evidence>
<evidence type="ECO:0000313" key="6">
    <source>
        <dbReference type="Proteomes" id="UP000024635"/>
    </source>
</evidence>
<keyword evidence="2" id="KW-0646">Protease inhibitor</keyword>
<dbReference type="MEROPS" id="I25.043"/>
<reference evidence="6" key="1">
    <citation type="journal article" date="2015" name="Nat. Genet.">
        <title>The genome and transcriptome of the zoonotic hookworm Ancylostoma ceylanicum identify infection-specific gene families.</title>
        <authorList>
            <person name="Schwarz E.M."/>
            <person name="Hu Y."/>
            <person name="Antoshechkin I."/>
            <person name="Miller M.M."/>
            <person name="Sternberg P.W."/>
            <person name="Aroian R.V."/>
        </authorList>
    </citation>
    <scope>NUCLEOTIDE SEQUENCE</scope>
    <source>
        <strain evidence="6">HY135</strain>
    </source>
</reference>
<dbReference type="PANTHER" id="PTHR46186">
    <property type="entry name" value="CYSTATIN"/>
    <property type="match status" value="1"/>
</dbReference>
<dbReference type="SUPFAM" id="SSF54403">
    <property type="entry name" value="Cystatin/monellin"/>
    <property type="match status" value="1"/>
</dbReference>
<dbReference type="CDD" id="cd00042">
    <property type="entry name" value="CY"/>
    <property type="match status" value="1"/>
</dbReference>
<dbReference type="GO" id="GO:0005737">
    <property type="term" value="C:cytoplasm"/>
    <property type="evidence" value="ECO:0007669"/>
    <property type="project" value="TreeGrafter"/>
</dbReference>
<dbReference type="PANTHER" id="PTHR46186:SF2">
    <property type="entry name" value="CYSTATIN"/>
    <property type="match status" value="1"/>
</dbReference>
<evidence type="ECO:0000256" key="3">
    <source>
        <dbReference type="ARBA" id="ARBA00022704"/>
    </source>
</evidence>
<evidence type="ECO:0000256" key="1">
    <source>
        <dbReference type="ARBA" id="ARBA00009403"/>
    </source>
</evidence>
<dbReference type="GO" id="GO:0005615">
    <property type="term" value="C:extracellular space"/>
    <property type="evidence" value="ECO:0007669"/>
    <property type="project" value="TreeGrafter"/>
</dbReference>
<keyword evidence="3" id="KW-0789">Thiol protease inhibitor</keyword>
<proteinExistence type="inferred from homology"/>
<comment type="caution">
    <text evidence="5">The sequence shown here is derived from an EMBL/GenBank/DDBJ whole genome shotgun (WGS) entry which is preliminary data.</text>
</comment>
<dbReference type="Gene3D" id="3.10.450.10">
    <property type="match status" value="1"/>
</dbReference>
<evidence type="ECO:0000259" key="4">
    <source>
        <dbReference type="SMART" id="SM00043"/>
    </source>
</evidence>
<name>A0A016WZ95_9BILA</name>
<dbReference type="OrthoDB" id="110606at2759"/>
<dbReference type="AlphaFoldDB" id="A0A016WZ95"/>
<dbReference type="SMART" id="SM00043">
    <property type="entry name" value="CY"/>
    <property type="match status" value="1"/>
</dbReference>
<dbReference type="GO" id="GO:0004869">
    <property type="term" value="F:cysteine-type endopeptidase inhibitor activity"/>
    <property type="evidence" value="ECO:0007669"/>
    <property type="project" value="UniProtKB-KW"/>
</dbReference>
<dbReference type="STRING" id="53326.A0A016WZ95"/>
<dbReference type="GO" id="GO:0031982">
    <property type="term" value="C:vesicle"/>
    <property type="evidence" value="ECO:0007669"/>
    <property type="project" value="TreeGrafter"/>
</dbReference>
<dbReference type="InterPro" id="IPR046350">
    <property type="entry name" value="Cystatin_sf"/>
</dbReference>
<feature type="domain" description="Cystatin" evidence="4">
    <location>
        <begin position="204"/>
        <end position="316"/>
    </location>
</feature>
<dbReference type="InterPro" id="IPR000010">
    <property type="entry name" value="Cystatin_dom"/>
</dbReference>
<protein>
    <recommendedName>
        <fullName evidence="4">Cystatin domain-containing protein</fullName>
    </recommendedName>
</protein>
<dbReference type="Proteomes" id="UP000024635">
    <property type="component" value="Unassembled WGS sequence"/>
</dbReference>
<keyword evidence="6" id="KW-1185">Reference proteome</keyword>
<comment type="similarity">
    <text evidence="1">Belongs to the cystatin family.</text>
</comment>